<feature type="transmembrane region" description="Helical" evidence="8">
    <location>
        <begin position="111"/>
        <end position="128"/>
    </location>
</feature>
<evidence type="ECO:0000256" key="4">
    <source>
        <dbReference type="ARBA" id="ARBA00022475"/>
    </source>
</evidence>
<evidence type="ECO:0000256" key="8">
    <source>
        <dbReference type="RuleBase" id="RU365092"/>
    </source>
</evidence>
<feature type="transmembrane region" description="Helical" evidence="8">
    <location>
        <begin position="270"/>
        <end position="291"/>
    </location>
</feature>
<sequence>MAALPIVLTLGLLPTRLPSWVAPGAGLAAALVVAVAWFGSPWAGLAEAFGGGAWTVVEVLAIIGGGVLLSRVMDRTGAQQRIAIWLSAGGGPTVASALLMVTGVVPFMESVTGFGVSVIIAIPLLRALGFTPLRAALLALLGLTVAPWGSMAPGTLLGAEIAGVSLMDLGLASGVFNVLAFVGGGALAAVVAGRGSHEVGAYRGELKATAYATWAGIGFTAGLVQGALIMLSNLLLGTAVAGAVGSLLMSAAWALIISRGRLQPTPWRSLAPYLILLVGTISGQVLERTLLPNGLGAVLGSPALWSITGALAGTWILGMESHHRWLLPRETGRVWLGAAVPTGLYLLLGYAVSGGGLAESLATALTTLGGGYLFLVPWIGGLGGYITASNTGANSMFGGTQTAAAHALGVDPLWVMASQNAAAGLGCLTSPARIELAYRLAIAEDRADHPGPRVTRGNLLRVTLPFFLACLVLWAVAGLLFLPATG</sequence>
<gene>
    <name evidence="9" type="ORF">ABDK96_11295</name>
</gene>
<dbReference type="PANTHER" id="PTHR30003">
    <property type="entry name" value="L-LACTATE PERMEASE"/>
    <property type="match status" value="1"/>
</dbReference>
<evidence type="ECO:0000256" key="5">
    <source>
        <dbReference type="ARBA" id="ARBA00022692"/>
    </source>
</evidence>
<keyword evidence="7 8" id="KW-0472">Membrane</keyword>
<organism evidence="9 10">
    <name type="scientific">Citricoccus nitrophenolicus</name>
    <dbReference type="NCBI Taxonomy" id="863575"/>
    <lineage>
        <taxon>Bacteria</taxon>
        <taxon>Bacillati</taxon>
        <taxon>Actinomycetota</taxon>
        <taxon>Actinomycetes</taxon>
        <taxon>Micrococcales</taxon>
        <taxon>Micrococcaceae</taxon>
        <taxon>Citricoccus</taxon>
    </lineage>
</organism>
<feature type="transmembrane region" description="Helical" evidence="8">
    <location>
        <begin position="135"/>
        <end position="157"/>
    </location>
</feature>
<dbReference type="EMBL" id="JBDXMX010000004">
    <property type="protein sequence ID" value="MEO9248270.1"/>
    <property type="molecule type" value="Genomic_DNA"/>
</dbReference>
<feature type="transmembrane region" description="Helical" evidence="8">
    <location>
        <begin position="82"/>
        <end position="105"/>
    </location>
</feature>
<evidence type="ECO:0000313" key="10">
    <source>
        <dbReference type="Proteomes" id="UP001484097"/>
    </source>
</evidence>
<evidence type="ECO:0000256" key="2">
    <source>
        <dbReference type="ARBA" id="ARBA00010100"/>
    </source>
</evidence>
<accession>A0ABV0IJJ9</accession>
<comment type="caution">
    <text evidence="9">The sequence shown here is derived from an EMBL/GenBank/DDBJ whole genome shotgun (WGS) entry which is preliminary data.</text>
</comment>
<evidence type="ECO:0000313" key="9">
    <source>
        <dbReference type="EMBL" id="MEO9248270.1"/>
    </source>
</evidence>
<feature type="transmembrane region" description="Helical" evidence="8">
    <location>
        <begin position="237"/>
        <end position="258"/>
    </location>
</feature>
<dbReference type="RefSeq" id="WP_347920880.1">
    <property type="nucleotide sequence ID" value="NZ_JBDXMX010000004.1"/>
</dbReference>
<keyword evidence="4 8" id="KW-1003">Cell membrane</keyword>
<reference evidence="9 10" key="1">
    <citation type="submission" date="2024-05" db="EMBL/GenBank/DDBJ databases">
        <authorList>
            <person name="Yi C."/>
        </authorList>
    </citation>
    <scope>NUCLEOTIDE SEQUENCE [LARGE SCALE GENOMIC DNA]</scope>
    <source>
        <strain evidence="9 10">XS13</strain>
    </source>
</reference>
<keyword evidence="6 8" id="KW-1133">Transmembrane helix</keyword>
<comment type="subcellular location">
    <subcellularLocation>
        <location evidence="1 8">Cell membrane</location>
        <topology evidence="1 8">Multi-pass membrane protein</topology>
    </subcellularLocation>
</comment>
<dbReference type="InterPro" id="IPR003804">
    <property type="entry name" value="Lactate_perm"/>
</dbReference>
<dbReference type="Pfam" id="PF02652">
    <property type="entry name" value="Lactate_perm"/>
    <property type="match status" value="2"/>
</dbReference>
<evidence type="ECO:0000256" key="3">
    <source>
        <dbReference type="ARBA" id="ARBA00022448"/>
    </source>
</evidence>
<proteinExistence type="inferred from homology"/>
<feature type="transmembrane region" description="Helical" evidence="8">
    <location>
        <begin position="211"/>
        <end position="231"/>
    </location>
</feature>
<feature type="transmembrane region" description="Helical" evidence="8">
    <location>
        <begin position="51"/>
        <end position="70"/>
    </location>
</feature>
<comment type="function">
    <text evidence="8">Uptake of L-lactate across the membrane. Can also transport D-lactate and glycolate.</text>
</comment>
<name>A0ABV0IJJ9_9MICC</name>
<comment type="similarity">
    <text evidence="2 8">Belongs to the lactate permease family.</text>
</comment>
<keyword evidence="5 8" id="KW-0812">Transmembrane</keyword>
<keyword evidence="3 8" id="KW-0813">Transport</keyword>
<evidence type="ECO:0000256" key="7">
    <source>
        <dbReference type="ARBA" id="ARBA00023136"/>
    </source>
</evidence>
<dbReference type="Proteomes" id="UP001484097">
    <property type="component" value="Unassembled WGS sequence"/>
</dbReference>
<evidence type="ECO:0000256" key="6">
    <source>
        <dbReference type="ARBA" id="ARBA00022989"/>
    </source>
</evidence>
<feature type="transmembrane region" description="Helical" evidence="8">
    <location>
        <begin position="169"/>
        <end position="191"/>
    </location>
</feature>
<protein>
    <recommendedName>
        <fullName evidence="8">L-lactate permease</fullName>
    </recommendedName>
</protein>
<feature type="transmembrane region" description="Helical" evidence="8">
    <location>
        <begin position="20"/>
        <end position="39"/>
    </location>
</feature>
<feature type="transmembrane region" description="Helical" evidence="8">
    <location>
        <begin position="303"/>
        <end position="322"/>
    </location>
</feature>
<dbReference type="PANTHER" id="PTHR30003:SF0">
    <property type="entry name" value="GLYCOLATE PERMEASE GLCA-RELATED"/>
    <property type="match status" value="1"/>
</dbReference>
<feature type="transmembrane region" description="Helical" evidence="8">
    <location>
        <begin position="462"/>
        <end position="482"/>
    </location>
</feature>
<evidence type="ECO:0000256" key="1">
    <source>
        <dbReference type="ARBA" id="ARBA00004651"/>
    </source>
</evidence>
<feature type="transmembrane region" description="Helical" evidence="8">
    <location>
        <begin position="334"/>
        <end position="352"/>
    </location>
</feature>
<keyword evidence="10" id="KW-1185">Reference proteome</keyword>
<feature type="transmembrane region" description="Helical" evidence="8">
    <location>
        <begin position="364"/>
        <end position="386"/>
    </location>
</feature>